<dbReference type="Proteomes" id="UP001208570">
    <property type="component" value="Unassembled WGS sequence"/>
</dbReference>
<protein>
    <submittedName>
        <fullName evidence="1">Uncharacterized protein</fullName>
    </submittedName>
</protein>
<evidence type="ECO:0000313" key="1">
    <source>
        <dbReference type="EMBL" id="KAK2140651.1"/>
    </source>
</evidence>
<proteinExistence type="predicted"/>
<dbReference type="AlphaFoldDB" id="A0AAD9MR17"/>
<gene>
    <name evidence="1" type="ORF">LSH36_1283g00008</name>
</gene>
<name>A0AAD9MR17_9ANNE</name>
<sequence>MVLPFLPHKHIESVFDRLAGKASTPLLCDLVEYLRSTWINSTTWPPKSWSVFQ</sequence>
<dbReference type="EMBL" id="JAODUP010001284">
    <property type="protein sequence ID" value="KAK2140651.1"/>
    <property type="molecule type" value="Genomic_DNA"/>
</dbReference>
<evidence type="ECO:0000313" key="2">
    <source>
        <dbReference type="Proteomes" id="UP001208570"/>
    </source>
</evidence>
<reference evidence="1" key="1">
    <citation type="journal article" date="2023" name="Mol. Biol. Evol.">
        <title>Third-Generation Sequencing Reveals the Adaptive Role of the Epigenome in Three Deep-Sea Polychaetes.</title>
        <authorList>
            <person name="Perez M."/>
            <person name="Aroh O."/>
            <person name="Sun Y."/>
            <person name="Lan Y."/>
            <person name="Juniper S.K."/>
            <person name="Young C.R."/>
            <person name="Angers B."/>
            <person name="Qian P.Y."/>
        </authorList>
    </citation>
    <scope>NUCLEOTIDE SEQUENCE</scope>
    <source>
        <strain evidence="1">P08H-3</strain>
    </source>
</reference>
<keyword evidence="2" id="KW-1185">Reference proteome</keyword>
<organism evidence="1 2">
    <name type="scientific">Paralvinella palmiformis</name>
    <dbReference type="NCBI Taxonomy" id="53620"/>
    <lineage>
        <taxon>Eukaryota</taxon>
        <taxon>Metazoa</taxon>
        <taxon>Spiralia</taxon>
        <taxon>Lophotrochozoa</taxon>
        <taxon>Annelida</taxon>
        <taxon>Polychaeta</taxon>
        <taxon>Sedentaria</taxon>
        <taxon>Canalipalpata</taxon>
        <taxon>Terebellida</taxon>
        <taxon>Terebelliformia</taxon>
        <taxon>Alvinellidae</taxon>
        <taxon>Paralvinella</taxon>
    </lineage>
</organism>
<comment type="caution">
    <text evidence="1">The sequence shown here is derived from an EMBL/GenBank/DDBJ whole genome shotgun (WGS) entry which is preliminary data.</text>
</comment>
<accession>A0AAD9MR17</accession>